<dbReference type="EMBL" id="JBELQD010000027">
    <property type="protein sequence ID" value="MER2290651.1"/>
    <property type="molecule type" value="Genomic_DNA"/>
</dbReference>
<reference evidence="1" key="1">
    <citation type="submission" date="2024-06" db="EMBL/GenBank/DDBJ databases">
        <authorList>
            <person name="Campbell A.G."/>
        </authorList>
    </citation>
    <scope>NUCLEOTIDE SEQUENCE</scope>
    <source>
        <strain evidence="1">EM17</strain>
    </source>
</reference>
<name>A0ABV1R7F5_9HYPH</name>
<sequence>MAIDLHADHAARDAAIAVNTYTTVLRRPQVPHEVFATYWRDVHGPLCSRVPGLAWYVQYHLDREQDAHLWPHQDGIAPFPDYVLDGGVEIGFADTADQATFNAASSILFSDEQNMFAATVAYALPGGSRTLVDRIPNPNPNGDDVLDRMHVHLGPGTNDPEAFAACVTRLAAILATDPALLRVRLHLPEPYDNADPAPPAPDVMHTVPPERERIAVLDLTFATPLARRSFFQSARFADTADDQKRHIGHATAFAVSGMYTYVRDKHLTLAGLRGSRAAQLIVRLGAVNQTTEEVRHLLFNGRLSKLEN</sequence>
<comment type="caution">
    <text evidence="1">The sequence shown here is derived from an EMBL/GenBank/DDBJ whole genome shotgun (WGS) entry which is preliminary data.</text>
</comment>
<evidence type="ECO:0000313" key="2">
    <source>
        <dbReference type="Proteomes" id="UP001432995"/>
    </source>
</evidence>
<evidence type="ECO:0000313" key="1">
    <source>
        <dbReference type="EMBL" id="MER2290651.1"/>
    </source>
</evidence>
<evidence type="ECO:0008006" key="3">
    <source>
        <dbReference type="Google" id="ProtNLM"/>
    </source>
</evidence>
<dbReference type="Gene3D" id="3.30.70.100">
    <property type="match status" value="1"/>
</dbReference>
<organism evidence="1 2">
    <name type="scientific">Methylobacterium brachiatum</name>
    <dbReference type="NCBI Taxonomy" id="269660"/>
    <lineage>
        <taxon>Bacteria</taxon>
        <taxon>Pseudomonadati</taxon>
        <taxon>Pseudomonadota</taxon>
        <taxon>Alphaproteobacteria</taxon>
        <taxon>Hyphomicrobiales</taxon>
        <taxon>Methylobacteriaceae</taxon>
        <taxon>Methylobacterium</taxon>
    </lineage>
</organism>
<proteinExistence type="predicted"/>
<accession>A0ABV1R7F5</accession>
<gene>
    <name evidence="1" type="ORF">ABS770_20560</name>
</gene>
<keyword evidence="2" id="KW-1185">Reference proteome</keyword>
<dbReference type="Proteomes" id="UP001432995">
    <property type="component" value="Unassembled WGS sequence"/>
</dbReference>
<dbReference type="SUPFAM" id="SSF54909">
    <property type="entry name" value="Dimeric alpha+beta barrel"/>
    <property type="match status" value="1"/>
</dbReference>
<protein>
    <recommendedName>
        <fullName evidence="3">Methylmuconolactone methyl-isomerase</fullName>
    </recommendedName>
</protein>
<dbReference type="RefSeq" id="WP_350379067.1">
    <property type="nucleotide sequence ID" value="NZ_JBELQD010000027.1"/>
</dbReference>
<dbReference type="InterPro" id="IPR011008">
    <property type="entry name" value="Dimeric_a/b-barrel"/>
</dbReference>